<protein>
    <recommendedName>
        <fullName evidence="3">STAS domain-containing protein</fullName>
    </recommendedName>
</protein>
<sequence length="86" mass="8881">MTSITLPARCDRAAAEALLPEMIAALGSGALQIDARECQQIGQAMLQLLVSARQTGEGAVILPSRALEDVAALTGLTDELFSGVLS</sequence>
<evidence type="ECO:0000313" key="2">
    <source>
        <dbReference type="Proteomes" id="UP000538566"/>
    </source>
</evidence>
<comment type="caution">
    <text evidence="1">The sequence shown here is derived from an EMBL/GenBank/DDBJ whole genome shotgun (WGS) entry which is preliminary data.</text>
</comment>
<gene>
    <name evidence="1" type="ORF">GGR37_000065</name>
</gene>
<evidence type="ECO:0008006" key="3">
    <source>
        <dbReference type="Google" id="ProtNLM"/>
    </source>
</evidence>
<proteinExistence type="predicted"/>
<dbReference type="EMBL" id="JACHOA010000001">
    <property type="protein sequence ID" value="MBB4611819.1"/>
    <property type="molecule type" value="Genomic_DNA"/>
</dbReference>
<organism evidence="1 2">
    <name type="scientific">Novosphingobium taihuense</name>
    <dbReference type="NCBI Taxonomy" id="260085"/>
    <lineage>
        <taxon>Bacteria</taxon>
        <taxon>Pseudomonadati</taxon>
        <taxon>Pseudomonadota</taxon>
        <taxon>Alphaproteobacteria</taxon>
        <taxon>Sphingomonadales</taxon>
        <taxon>Sphingomonadaceae</taxon>
        <taxon>Novosphingobium</taxon>
    </lineage>
</organism>
<dbReference type="Proteomes" id="UP000538566">
    <property type="component" value="Unassembled WGS sequence"/>
</dbReference>
<dbReference type="AlphaFoldDB" id="A0A7W7A8G2"/>
<evidence type="ECO:0000313" key="1">
    <source>
        <dbReference type="EMBL" id="MBB4611819.1"/>
    </source>
</evidence>
<keyword evidence="2" id="KW-1185">Reference proteome</keyword>
<accession>A0A7W7A8G2</accession>
<name>A0A7W7A8G2_9SPHN</name>
<reference evidence="1 2" key="1">
    <citation type="submission" date="2020-08" db="EMBL/GenBank/DDBJ databases">
        <title>Genomic Encyclopedia of Type Strains, Phase IV (KMG-IV): sequencing the most valuable type-strain genomes for metagenomic binning, comparative biology and taxonomic classification.</title>
        <authorList>
            <person name="Goeker M."/>
        </authorList>
    </citation>
    <scope>NUCLEOTIDE SEQUENCE [LARGE SCALE GENOMIC DNA]</scope>
    <source>
        <strain evidence="1 2">DSM 17507</strain>
    </source>
</reference>
<dbReference type="RefSeq" id="WP_246415378.1">
    <property type="nucleotide sequence ID" value="NZ_JACHOA010000001.1"/>
</dbReference>